<dbReference type="Proteomes" id="UP001198220">
    <property type="component" value="Unassembled WGS sequence"/>
</dbReference>
<dbReference type="PANTHER" id="PTHR43312:SF1">
    <property type="entry name" value="NADP-DEPENDENT OXIDOREDUCTASE DOMAIN-CONTAINING PROTEIN"/>
    <property type="match status" value="1"/>
</dbReference>
<accession>A0AAE3DAL0</accession>
<comment type="caution">
    <text evidence="2">The sequence shown here is derived from an EMBL/GenBank/DDBJ whole genome shotgun (WGS) entry which is preliminary data.</text>
</comment>
<dbReference type="AlphaFoldDB" id="A0AAE3DAL0"/>
<dbReference type="Pfam" id="PF00248">
    <property type="entry name" value="Aldo_ket_red"/>
    <property type="match status" value="1"/>
</dbReference>
<evidence type="ECO:0000313" key="2">
    <source>
        <dbReference type="EMBL" id="MCC2124671.1"/>
    </source>
</evidence>
<keyword evidence="3" id="KW-1185">Reference proteome</keyword>
<dbReference type="EMBL" id="JAJEPS010000001">
    <property type="protein sequence ID" value="MCC2124671.1"/>
    <property type="molecule type" value="Genomic_DNA"/>
</dbReference>
<dbReference type="PANTHER" id="PTHR43312">
    <property type="entry name" value="D-THREO-ALDOSE 1-DEHYDROGENASE"/>
    <property type="match status" value="1"/>
</dbReference>
<proteinExistence type="predicted"/>
<organism evidence="2 3">
    <name type="scientific">Hominiventricola filiformis</name>
    <dbReference type="NCBI Taxonomy" id="2885352"/>
    <lineage>
        <taxon>Bacteria</taxon>
        <taxon>Bacillati</taxon>
        <taxon>Bacillota</taxon>
        <taxon>Clostridia</taxon>
        <taxon>Lachnospirales</taxon>
        <taxon>Lachnospiraceae</taxon>
        <taxon>Hominiventricola</taxon>
    </lineage>
</organism>
<gene>
    <name evidence="2" type="ORF">LKD36_00590</name>
</gene>
<dbReference type="SUPFAM" id="SSF51430">
    <property type="entry name" value="NAD(P)-linked oxidoreductase"/>
    <property type="match status" value="1"/>
</dbReference>
<dbReference type="Gene3D" id="3.20.20.100">
    <property type="entry name" value="NADP-dependent oxidoreductase domain"/>
    <property type="match status" value="1"/>
</dbReference>
<name>A0AAE3DAL0_9FIRM</name>
<evidence type="ECO:0000313" key="3">
    <source>
        <dbReference type="Proteomes" id="UP001198220"/>
    </source>
</evidence>
<sequence>MEYVNLGKTGLKVSRIAMGGHEYLQDGRSRGFNEDREKSLTPGALFDGFGGENRKAVLKTAYENGINFFEVTQDSEKEALGRNLRECPPPYEVYIQTRPERMAYSYDKYNLGMADLNKLRTEVQRILKLMQIERLDFLNCPPMKWAFDHDPDYLDKLGYNLDQLKKEGLLRYAAADTFSGEEIYRKMIESGVFDVIYVNFNFGDHTPMETLKLAKEKGMGVVTREVYMKGDLFKMAKQAGIEDTVSLAEAAMRWQLTCAPVDMVVYGTGKVRNLQTACRALEKPFSAQDEALLEKIRGTEMFKVYEERRRDEFAGKLARMDLLFIDDSQRTYTTI</sequence>
<feature type="domain" description="NADP-dependent oxidoreductase" evidence="1">
    <location>
        <begin position="53"/>
        <end position="296"/>
    </location>
</feature>
<dbReference type="InterPro" id="IPR053135">
    <property type="entry name" value="AKR2_Oxidoreductase"/>
</dbReference>
<reference evidence="2 3" key="1">
    <citation type="submission" date="2021-10" db="EMBL/GenBank/DDBJ databases">
        <title>Anaerobic single-cell dispensing facilitates the cultivation of human gut bacteria.</title>
        <authorList>
            <person name="Afrizal A."/>
        </authorList>
    </citation>
    <scope>NUCLEOTIDE SEQUENCE [LARGE SCALE GENOMIC DNA]</scope>
    <source>
        <strain evidence="2 3">CLA-AA-H276</strain>
    </source>
</reference>
<dbReference type="InterPro" id="IPR023210">
    <property type="entry name" value="NADP_OxRdtase_dom"/>
</dbReference>
<evidence type="ECO:0000259" key="1">
    <source>
        <dbReference type="Pfam" id="PF00248"/>
    </source>
</evidence>
<protein>
    <submittedName>
        <fullName evidence="2">Aldo/keto reductase</fullName>
    </submittedName>
</protein>
<dbReference type="RefSeq" id="WP_308458259.1">
    <property type="nucleotide sequence ID" value="NZ_JAJEPS010000001.1"/>
</dbReference>
<dbReference type="InterPro" id="IPR036812">
    <property type="entry name" value="NAD(P)_OxRdtase_dom_sf"/>
</dbReference>